<dbReference type="AlphaFoldDB" id="A0A0G3GLF2"/>
<feature type="transmembrane region" description="Helical" evidence="8">
    <location>
        <begin position="61"/>
        <end position="82"/>
    </location>
</feature>
<keyword evidence="3" id="KW-0813">Transport</keyword>
<dbReference type="GO" id="GO:0005886">
    <property type="term" value="C:plasma membrane"/>
    <property type="evidence" value="ECO:0007669"/>
    <property type="project" value="UniProtKB-SubCell"/>
</dbReference>
<dbReference type="CDD" id="cd06550">
    <property type="entry name" value="TM_ABC_iron-siderophores_like"/>
    <property type="match status" value="1"/>
</dbReference>
<evidence type="ECO:0000256" key="8">
    <source>
        <dbReference type="SAM" id="Phobius"/>
    </source>
</evidence>
<dbReference type="RefSeq" id="WP_047239298.1">
    <property type="nucleotide sequence ID" value="NZ_CP011541.1"/>
</dbReference>
<protein>
    <submittedName>
        <fullName evidence="9">ABC-type Fe3+-siderophore transport system, permease component</fullName>
    </submittedName>
</protein>
<dbReference type="OrthoDB" id="9782305at2"/>
<evidence type="ECO:0000256" key="1">
    <source>
        <dbReference type="ARBA" id="ARBA00004651"/>
    </source>
</evidence>
<dbReference type="InterPro" id="IPR037294">
    <property type="entry name" value="ABC_BtuC-like"/>
</dbReference>
<evidence type="ECO:0000256" key="4">
    <source>
        <dbReference type="ARBA" id="ARBA00022475"/>
    </source>
</evidence>
<evidence type="ECO:0000256" key="5">
    <source>
        <dbReference type="ARBA" id="ARBA00022692"/>
    </source>
</evidence>
<keyword evidence="4" id="KW-1003">Cell membrane</keyword>
<evidence type="ECO:0000256" key="7">
    <source>
        <dbReference type="ARBA" id="ARBA00023136"/>
    </source>
</evidence>
<sequence length="334" mass="33565">MPIHIRRAPLAVVLALALGALGLSTVLSLTIGARAIALPEIWQALHTPSGDTVSSIVWDRRIPRTLVAIICGTSLGLAGALVQALTRNPLADTGVLGINSGAAFAIVLGLALGAPDSSLALLGLALAGATVAGLGIYTLSRGRSAGVDPVRLVLAGVALSAILGGVGDGLALVNPQAFDRLHAWMVGNLDVASYQPVFLCLAGLLLGGLPAIAAIRGLGALQLGEETATALGAQLTRTRVMALASIIILAATATAAAGVIVFLGLLIPHISRWLVGASFGRILTLSALLGPVVLLCADVAGRVLTPGEFPAGVVVSFIGAPFLIAYAQQRGKGI</sequence>
<dbReference type="KEGG" id="cei:CEPID_00475"/>
<organism evidence="9 10">
    <name type="scientific">Corynebacterium epidermidicanis</name>
    <dbReference type="NCBI Taxonomy" id="1050174"/>
    <lineage>
        <taxon>Bacteria</taxon>
        <taxon>Bacillati</taxon>
        <taxon>Actinomycetota</taxon>
        <taxon>Actinomycetes</taxon>
        <taxon>Mycobacteriales</taxon>
        <taxon>Corynebacteriaceae</taxon>
        <taxon>Corynebacterium</taxon>
    </lineage>
</organism>
<dbReference type="GO" id="GO:0022857">
    <property type="term" value="F:transmembrane transporter activity"/>
    <property type="evidence" value="ECO:0007669"/>
    <property type="project" value="InterPro"/>
</dbReference>
<comment type="subcellular location">
    <subcellularLocation>
        <location evidence="1">Cell membrane</location>
        <topology evidence="1">Multi-pass membrane protein</topology>
    </subcellularLocation>
</comment>
<feature type="transmembrane region" description="Helical" evidence="8">
    <location>
        <begin position="94"/>
        <end position="113"/>
    </location>
</feature>
<feature type="transmembrane region" description="Helical" evidence="8">
    <location>
        <begin position="240"/>
        <end position="267"/>
    </location>
</feature>
<keyword evidence="7 8" id="KW-0472">Membrane</keyword>
<evidence type="ECO:0000313" key="9">
    <source>
        <dbReference type="EMBL" id="AKK01989.1"/>
    </source>
</evidence>
<dbReference type="SUPFAM" id="SSF81345">
    <property type="entry name" value="ABC transporter involved in vitamin B12 uptake, BtuC"/>
    <property type="match status" value="1"/>
</dbReference>
<feature type="transmembrane region" description="Helical" evidence="8">
    <location>
        <begin position="273"/>
        <end position="297"/>
    </location>
</feature>
<dbReference type="PATRIC" id="fig|1050174.4.peg.101"/>
<comment type="similarity">
    <text evidence="2">Belongs to the binding-protein-dependent transport system permease family. FecCD subfamily.</text>
</comment>
<evidence type="ECO:0000256" key="2">
    <source>
        <dbReference type="ARBA" id="ARBA00007935"/>
    </source>
</evidence>
<dbReference type="InterPro" id="IPR000522">
    <property type="entry name" value="ABC_transptr_permease_BtuC"/>
</dbReference>
<evidence type="ECO:0000256" key="6">
    <source>
        <dbReference type="ARBA" id="ARBA00022989"/>
    </source>
</evidence>
<dbReference type="GO" id="GO:0033214">
    <property type="term" value="P:siderophore-iron import into cell"/>
    <property type="evidence" value="ECO:0007669"/>
    <property type="project" value="TreeGrafter"/>
</dbReference>
<dbReference type="EMBL" id="CP011541">
    <property type="protein sequence ID" value="AKK01989.1"/>
    <property type="molecule type" value="Genomic_DNA"/>
</dbReference>
<name>A0A0G3GLF2_9CORY</name>
<keyword evidence="6 8" id="KW-1133">Transmembrane helix</keyword>
<dbReference type="Pfam" id="PF01032">
    <property type="entry name" value="FecCD"/>
    <property type="match status" value="1"/>
</dbReference>
<dbReference type="PANTHER" id="PTHR30472:SF1">
    <property type="entry name" value="FE(3+) DICITRATE TRANSPORT SYSTEM PERMEASE PROTEIN FECC-RELATED"/>
    <property type="match status" value="1"/>
</dbReference>
<proteinExistence type="inferred from homology"/>
<feature type="transmembrane region" description="Helical" evidence="8">
    <location>
        <begin position="119"/>
        <end position="140"/>
    </location>
</feature>
<feature type="transmembrane region" description="Helical" evidence="8">
    <location>
        <begin position="193"/>
        <end position="219"/>
    </location>
</feature>
<keyword evidence="10" id="KW-1185">Reference proteome</keyword>
<dbReference type="PANTHER" id="PTHR30472">
    <property type="entry name" value="FERRIC ENTEROBACTIN TRANSPORT SYSTEM PERMEASE PROTEIN"/>
    <property type="match status" value="1"/>
</dbReference>
<dbReference type="STRING" id="1050174.CEPID_00475"/>
<gene>
    <name evidence="9" type="ORF">CEPID_00475</name>
</gene>
<dbReference type="Proteomes" id="UP000035368">
    <property type="component" value="Chromosome"/>
</dbReference>
<feature type="transmembrane region" description="Helical" evidence="8">
    <location>
        <begin position="309"/>
        <end position="327"/>
    </location>
</feature>
<dbReference type="Gene3D" id="1.10.3470.10">
    <property type="entry name" value="ABC transporter involved in vitamin B12 uptake, BtuC"/>
    <property type="match status" value="1"/>
</dbReference>
<evidence type="ECO:0000313" key="10">
    <source>
        <dbReference type="Proteomes" id="UP000035368"/>
    </source>
</evidence>
<keyword evidence="5 8" id="KW-0812">Transmembrane</keyword>
<evidence type="ECO:0000256" key="3">
    <source>
        <dbReference type="ARBA" id="ARBA00022448"/>
    </source>
</evidence>
<accession>A0A0G3GLF2</accession>
<feature type="transmembrane region" description="Helical" evidence="8">
    <location>
        <begin position="152"/>
        <end position="173"/>
    </location>
</feature>
<reference evidence="9 10" key="1">
    <citation type="submission" date="2015-05" db="EMBL/GenBank/DDBJ databases">
        <title>Complete genome sequence of Corynebacterium epidermidicanis DSM 45586, isolated from the skin of a dog suffering from pruritus.</title>
        <authorList>
            <person name="Ruckert C."/>
            <person name="Albersmeier A."/>
            <person name="Winkler A."/>
            <person name="Tauch A."/>
        </authorList>
    </citation>
    <scope>NUCLEOTIDE SEQUENCE [LARGE SCALE GENOMIC DNA]</scope>
    <source>
        <strain evidence="9 10">DSM 45586</strain>
    </source>
</reference>